<keyword evidence="2" id="KW-1185">Reference proteome</keyword>
<proteinExistence type="predicted"/>
<name>A0A6L5G4K8_9ACTN</name>
<protein>
    <submittedName>
        <fullName evidence="1">PemK family transcriptional regulator</fullName>
    </submittedName>
</protein>
<evidence type="ECO:0000313" key="1">
    <source>
        <dbReference type="EMBL" id="MQM24576.1"/>
    </source>
</evidence>
<evidence type="ECO:0000313" key="2">
    <source>
        <dbReference type="Proteomes" id="UP000477750"/>
    </source>
</evidence>
<organism evidence="1 2">
    <name type="scientific">Glycomyces albidus</name>
    <dbReference type="NCBI Taxonomy" id="2656774"/>
    <lineage>
        <taxon>Bacteria</taxon>
        <taxon>Bacillati</taxon>
        <taxon>Actinomycetota</taxon>
        <taxon>Actinomycetes</taxon>
        <taxon>Glycomycetales</taxon>
        <taxon>Glycomycetaceae</taxon>
        <taxon>Glycomyces</taxon>
    </lineage>
</organism>
<dbReference type="SUPFAM" id="SSF50118">
    <property type="entry name" value="Cell growth inhibitor/plasmid maintenance toxic component"/>
    <property type="match status" value="1"/>
</dbReference>
<dbReference type="Proteomes" id="UP000477750">
    <property type="component" value="Unassembled WGS sequence"/>
</dbReference>
<dbReference type="AlphaFoldDB" id="A0A6L5G4K8"/>
<reference evidence="1 2" key="1">
    <citation type="submission" date="2019-10" db="EMBL/GenBank/DDBJ databases">
        <title>Glycomyces albidus sp. nov., a novel actinomycete isolated from rhizosphere soil of wheat (Triticum aestivum L.).</title>
        <authorList>
            <person name="Qian L."/>
        </authorList>
    </citation>
    <scope>NUCLEOTIDE SEQUENCE [LARGE SCALE GENOMIC DNA]</scope>
    <source>
        <strain evidence="1 2">NEAU-7082</strain>
    </source>
</reference>
<gene>
    <name evidence="1" type="ORF">GFD30_03110</name>
</gene>
<accession>A0A6L5G4K8</accession>
<sequence length="42" mass="4850">MLVDRMRTIDTRSVTGDLVDFLNPEDMEQVEYAVVRYLGLMG</sequence>
<dbReference type="EMBL" id="WIAO01000002">
    <property type="protein sequence ID" value="MQM24576.1"/>
    <property type="molecule type" value="Genomic_DNA"/>
</dbReference>
<comment type="caution">
    <text evidence="1">The sequence shown here is derived from an EMBL/GenBank/DDBJ whole genome shotgun (WGS) entry which is preliminary data.</text>
</comment>